<dbReference type="PANTHER" id="PTHR39453">
    <property type="entry name" value="PHOSPHATE PROPANOYLTRANSFERASE"/>
    <property type="match status" value="1"/>
</dbReference>
<dbReference type="EMBL" id="CP091430">
    <property type="protein sequence ID" value="UVI30512.1"/>
    <property type="molecule type" value="Genomic_DNA"/>
</dbReference>
<evidence type="ECO:0000256" key="11">
    <source>
        <dbReference type="ARBA" id="ARBA00033077"/>
    </source>
</evidence>
<evidence type="ECO:0000256" key="5">
    <source>
        <dbReference type="ARBA" id="ARBA00022679"/>
    </source>
</evidence>
<dbReference type="InterPro" id="IPR009010">
    <property type="entry name" value="Asp_de-COase-like_dom_sf"/>
</dbReference>
<evidence type="ECO:0000313" key="14">
    <source>
        <dbReference type="Proteomes" id="UP001057877"/>
    </source>
</evidence>
<evidence type="ECO:0000256" key="9">
    <source>
        <dbReference type="ARBA" id="ARBA00030044"/>
    </source>
</evidence>
<evidence type="ECO:0000313" key="13">
    <source>
        <dbReference type="EMBL" id="UVI30512.1"/>
    </source>
</evidence>
<keyword evidence="6" id="KW-0479">Metal-binding</keyword>
<gene>
    <name evidence="13" type="ORF">L1F29_01055</name>
</gene>
<proteinExistence type="inferred from homology"/>
<reference evidence="13" key="1">
    <citation type="submission" date="2022-01" db="EMBL/GenBank/DDBJ databases">
        <title>Paenibacillus spongiae sp. nov., isolated from marine sponge.</title>
        <authorList>
            <person name="Li Z."/>
            <person name="Zhang M."/>
        </authorList>
    </citation>
    <scope>NUCLEOTIDE SEQUENCE</scope>
    <source>
        <strain evidence="13">PHS-Z3</strain>
    </source>
</reference>
<dbReference type="Proteomes" id="UP001057877">
    <property type="component" value="Chromosome"/>
</dbReference>
<evidence type="ECO:0000256" key="12">
    <source>
        <dbReference type="ARBA" id="ARBA00047589"/>
    </source>
</evidence>
<evidence type="ECO:0000256" key="10">
    <source>
        <dbReference type="ARBA" id="ARBA00030939"/>
    </source>
</evidence>
<accession>A0ABY5S9B4</accession>
<protein>
    <recommendedName>
        <fullName evidence="4">Phosphate propanoyltransferase</fullName>
        <ecNumber evidence="3">2.3.1.222</ecNumber>
    </recommendedName>
    <alternativeName>
        <fullName evidence="10">Phosphate acyltransferase PduL</fullName>
    </alternativeName>
    <alternativeName>
        <fullName evidence="9">Phosphotransacylase PduL</fullName>
    </alternativeName>
    <alternativeName>
        <fullName evidence="11">Propanediol utilization protein PduL</fullName>
    </alternativeName>
</protein>
<dbReference type="PANTHER" id="PTHR39453:SF1">
    <property type="entry name" value="PHOSPHATE PROPANOYLTRANSFERASE"/>
    <property type="match status" value="1"/>
</dbReference>
<dbReference type="InterPro" id="IPR008300">
    <property type="entry name" value="PTAC"/>
</dbReference>
<dbReference type="NCBIfam" id="NF011652">
    <property type="entry name" value="PRK15070.1"/>
    <property type="match status" value="1"/>
</dbReference>
<keyword evidence="5" id="KW-0808">Transferase</keyword>
<organism evidence="13 14">
    <name type="scientific">Paenibacillus spongiae</name>
    <dbReference type="NCBI Taxonomy" id="2909671"/>
    <lineage>
        <taxon>Bacteria</taxon>
        <taxon>Bacillati</taxon>
        <taxon>Bacillota</taxon>
        <taxon>Bacilli</taxon>
        <taxon>Bacillales</taxon>
        <taxon>Paenibacillaceae</taxon>
        <taxon>Paenibacillus</taxon>
    </lineage>
</organism>
<keyword evidence="8" id="KW-0012">Acyltransferase</keyword>
<evidence type="ECO:0000256" key="7">
    <source>
        <dbReference type="ARBA" id="ARBA00022833"/>
    </source>
</evidence>
<evidence type="ECO:0000256" key="4">
    <source>
        <dbReference type="ARBA" id="ARBA00020837"/>
    </source>
</evidence>
<sequence>MAFITESQLRALLPQGLPNPFRLSGGDRLTPAARDFLRDRGIPVTEAPVVSSSGEARRHKPEADIPVGVSNRHIHLSEEHVRLLFGQGHTLMPMKALSQRGQFAAHETVSLAGPKGMIKNVRVLGPSRGETQVEITRTDGFLLGIQPPLRLSGDHADTPGIALYGPKGLVVIESGVIVAKAHIHMSPADAARYGVTHGDRVSVQTHGQRPLTFGEVAIRVHADFSLDFHIDTDEANAAFLQQGDYVSISAGGSDAAWAKG</sequence>
<keyword evidence="14" id="KW-1185">Reference proteome</keyword>
<keyword evidence="7" id="KW-0862">Zinc</keyword>
<name>A0ABY5S9B4_9BACL</name>
<dbReference type="SUPFAM" id="SSF50692">
    <property type="entry name" value="ADC-like"/>
    <property type="match status" value="1"/>
</dbReference>
<evidence type="ECO:0000256" key="2">
    <source>
        <dbReference type="ARBA" id="ARBA00007342"/>
    </source>
</evidence>
<evidence type="ECO:0000256" key="8">
    <source>
        <dbReference type="ARBA" id="ARBA00023315"/>
    </source>
</evidence>
<comment type="cofactor">
    <cofactor evidence="1">
        <name>Zn(2+)</name>
        <dbReference type="ChEBI" id="CHEBI:29105"/>
    </cofactor>
</comment>
<evidence type="ECO:0000256" key="3">
    <source>
        <dbReference type="ARBA" id="ARBA00012206"/>
    </source>
</evidence>
<dbReference type="EC" id="2.3.1.222" evidence="3"/>
<comment type="catalytic activity">
    <reaction evidence="12">
        <text>propanoyl-CoA + phosphate = propanoyl phosphate + CoA</text>
        <dbReference type="Rhea" id="RHEA:28046"/>
        <dbReference type="ChEBI" id="CHEBI:43474"/>
        <dbReference type="ChEBI" id="CHEBI:57287"/>
        <dbReference type="ChEBI" id="CHEBI:57392"/>
        <dbReference type="ChEBI" id="CHEBI:58933"/>
        <dbReference type="EC" id="2.3.1.222"/>
    </reaction>
</comment>
<evidence type="ECO:0000256" key="6">
    <source>
        <dbReference type="ARBA" id="ARBA00022723"/>
    </source>
</evidence>
<dbReference type="Pfam" id="PF06130">
    <property type="entry name" value="PTAC"/>
    <property type="match status" value="1"/>
</dbReference>
<comment type="similarity">
    <text evidence="2">Belongs to the PduL family.</text>
</comment>
<evidence type="ECO:0000256" key="1">
    <source>
        <dbReference type="ARBA" id="ARBA00001947"/>
    </source>
</evidence>
<dbReference type="RefSeq" id="WP_258386578.1">
    <property type="nucleotide sequence ID" value="NZ_CP091430.1"/>
</dbReference>